<accession>A0A6A6GEI3</accession>
<organism evidence="3 4">
    <name type="scientific">Elsinoe ampelina</name>
    <dbReference type="NCBI Taxonomy" id="302913"/>
    <lineage>
        <taxon>Eukaryota</taxon>
        <taxon>Fungi</taxon>
        <taxon>Dikarya</taxon>
        <taxon>Ascomycota</taxon>
        <taxon>Pezizomycotina</taxon>
        <taxon>Dothideomycetes</taxon>
        <taxon>Dothideomycetidae</taxon>
        <taxon>Myriangiales</taxon>
        <taxon>Elsinoaceae</taxon>
        <taxon>Elsinoe</taxon>
    </lineage>
</organism>
<feature type="transmembrane region" description="Helical" evidence="1">
    <location>
        <begin position="122"/>
        <end position="144"/>
    </location>
</feature>
<keyword evidence="1" id="KW-0472">Membrane</keyword>
<dbReference type="Proteomes" id="UP000799538">
    <property type="component" value="Unassembled WGS sequence"/>
</dbReference>
<evidence type="ECO:0000256" key="1">
    <source>
        <dbReference type="SAM" id="Phobius"/>
    </source>
</evidence>
<keyword evidence="1" id="KW-0812">Transmembrane</keyword>
<reference evidence="4" key="1">
    <citation type="journal article" date="2020" name="Stud. Mycol.">
        <title>101 Dothideomycetes genomes: A test case for predicting lifestyles and emergence of pathogens.</title>
        <authorList>
            <person name="Haridas S."/>
            <person name="Albert R."/>
            <person name="Binder M."/>
            <person name="Bloem J."/>
            <person name="LaButti K."/>
            <person name="Salamov A."/>
            <person name="Andreopoulos B."/>
            <person name="Baker S."/>
            <person name="Barry K."/>
            <person name="Bills G."/>
            <person name="Bluhm B."/>
            <person name="Cannon C."/>
            <person name="Castanera R."/>
            <person name="Culley D."/>
            <person name="Daum C."/>
            <person name="Ezra D."/>
            <person name="Gonzalez J."/>
            <person name="Henrissat B."/>
            <person name="Kuo A."/>
            <person name="Liang C."/>
            <person name="Lipzen A."/>
            <person name="Lutzoni F."/>
            <person name="Magnuson J."/>
            <person name="Mondo S."/>
            <person name="Nolan M."/>
            <person name="Ohm R."/>
            <person name="Pangilinan J."/>
            <person name="Park H.-J."/>
            <person name="Ramirez L."/>
            <person name="Alfaro M."/>
            <person name="Sun H."/>
            <person name="Tritt A."/>
            <person name="Yoshinaga Y."/>
            <person name="Zwiers L.-H."/>
            <person name="Turgeon B."/>
            <person name="Goodwin S."/>
            <person name="Spatafora J."/>
            <person name="Crous P."/>
            <person name="Grigoriev I."/>
        </authorList>
    </citation>
    <scope>NUCLEOTIDE SEQUENCE [LARGE SCALE GENOMIC DNA]</scope>
    <source>
        <strain evidence="4">CECT 20119</strain>
    </source>
</reference>
<dbReference type="AlphaFoldDB" id="A0A6A6GEI3"/>
<feature type="transmembrane region" description="Helical" evidence="1">
    <location>
        <begin position="164"/>
        <end position="184"/>
    </location>
</feature>
<evidence type="ECO:0000313" key="3">
    <source>
        <dbReference type="EMBL" id="KAF2224116.1"/>
    </source>
</evidence>
<name>A0A6A6GEI3_9PEZI</name>
<dbReference type="Gene3D" id="1.20.140.150">
    <property type="match status" value="1"/>
</dbReference>
<dbReference type="OrthoDB" id="61370at2759"/>
<feature type="chain" id="PRO_5025330114" evidence="2">
    <location>
        <begin position="22"/>
        <end position="194"/>
    </location>
</feature>
<sequence length="194" mass="20978">MPRKIVYAVSFLTFLLGVALTLTSMSLPQWISYTSPSSSPPSSPPVRVTYGLHSKCSSLTGTCEPFPQTEDCKGDERAFCSLWRTVGFLMNFSVVLELACAVGFAVIMLGGRGKREQGWKMVGGLMGVVAAMEAVGMGVVAFLNDHDVRFQIGWSLDTSTILCTLSWIVLGSTSVGLAVAAYYLPPEDDYEQID</sequence>
<dbReference type="EMBL" id="ML992505">
    <property type="protein sequence ID" value="KAF2224116.1"/>
    <property type="molecule type" value="Genomic_DNA"/>
</dbReference>
<evidence type="ECO:0000256" key="2">
    <source>
        <dbReference type="SAM" id="SignalP"/>
    </source>
</evidence>
<protein>
    <submittedName>
        <fullName evidence="3">Uncharacterized protein</fullName>
    </submittedName>
</protein>
<keyword evidence="2" id="KW-0732">Signal</keyword>
<keyword evidence="1" id="KW-1133">Transmembrane helix</keyword>
<proteinExistence type="predicted"/>
<feature type="transmembrane region" description="Helical" evidence="1">
    <location>
        <begin position="88"/>
        <end position="110"/>
    </location>
</feature>
<evidence type="ECO:0000313" key="4">
    <source>
        <dbReference type="Proteomes" id="UP000799538"/>
    </source>
</evidence>
<feature type="signal peptide" evidence="2">
    <location>
        <begin position="1"/>
        <end position="21"/>
    </location>
</feature>
<keyword evidence="4" id="KW-1185">Reference proteome</keyword>
<gene>
    <name evidence="3" type="ORF">BDZ85DRAFT_280726</name>
</gene>